<organism evidence="1 2">
    <name type="scientific">Euphydryas editha</name>
    <name type="common">Edith's checkerspot</name>
    <dbReference type="NCBI Taxonomy" id="104508"/>
    <lineage>
        <taxon>Eukaryota</taxon>
        <taxon>Metazoa</taxon>
        <taxon>Ecdysozoa</taxon>
        <taxon>Arthropoda</taxon>
        <taxon>Hexapoda</taxon>
        <taxon>Insecta</taxon>
        <taxon>Pterygota</taxon>
        <taxon>Neoptera</taxon>
        <taxon>Endopterygota</taxon>
        <taxon>Lepidoptera</taxon>
        <taxon>Glossata</taxon>
        <taxon>Ditrysia</taxon>
        <taxon>Papilionoidea</taxon>
        <taxon>Nymphalidae</taxon>
        <taxon>Nymphalinae</taxon>
        <taxon>Euphydryas</taxon>
    </lineage>
</organism>
<protein>
    <submittedName>
        <fullName evidence="1">Uncharacterized protein</fullName>
    </submittedName>
</protein>
<name>A0AAU9UKG4_EUPED</name>
<dbReference type="EMBL" id="CAKOGL010000022">
    <property type="protein sequence ID" value="CAH2099835.1"/>
    <property type="molecule type" value="Genomic_DNA"/>
</dbReference>
<proteinExistence type="predicted"/>
<dbReference type="AlphaFoldDB" id="A0AAU9UKG4"/>
<comment type="caution">
    <text evidence="1">The sequence shown here is derived from an EMBL/GenBank/DDBJ whole genome shotgun (WGS) entry which is preliminary data.</text>
</comment>
<dbReference type="Proteomes" id="UP001153954">
    <property type="component" value="Unassembled WGS sequence"/>
</dbReference>
<keyword evidence="2" id="KW-1185">Reference proteome</keyword>
<evidence type="ECO:0000313" key="2">
    <source>
        <dbReference type="Proteomes" id="UP001153954"/>
    </source>
</evidence>
<accession>A0AAU9UKG4</accession>
<sequence>MAICLEKWNGQWANELQKNAPWCVFNENRRHVFFFPQENTLVKTLSAFGYPCLTSTMAEKQKSITRESALVATSEAFNDCVRAFSPGAFTKYLIRSMMSAVARGVVAGARSHAENLSAIGGYIPRSVSTLREKTSV</sequence>
<reference evidence="1" key="1">
    <citation type="submission" date="2022-03" db="EMBL/GenBank/DDBJ databases">
        <authorList>
            <person name="Tunstrom K."/>
        </authorList>
    </citation>
    <scope>NUCLEOTIDE SEQUENCE</scope>
</reference>
<gene>
    <name evidence="1" type="ORF">EEDITHA_LOCUS14761</name>
</gene>
<evidence type="ECO:0000313" key="1">
    <source>
        <dbReference type="EMBL" id="CAH2099835.1"/>
    </source>
</evidence>